<gene>
    <name evidence="2" type="ORF">LSALG_LOCUS22001</name>
</gene>
<proteinExistence type="predicted"/>
<sequence>MDRWDFDRDTKYRSSKRKDRGGESDEEDRYGDKQTYVVHEWRLFDQDKVAAAEEDRDKDESKEFEDGDKLQQRKLNGETMTMMKNELKDEPCGGALGAPSTPLAPSYPLPPSKVSSLSTKHETEGVDSADAGKIGGISLNALSMAKATLLKNTHCPPQSAARHGGGLPRNSHEAVKRAQELAAKMGFRQDPKFAPLIYKFPGELAPEVAIQLKPAKALVPSLDAFGREVNENAMW</sequence>
<dbReference type="InterPro" id="IPR027104">
    <property type="entry name" value="Prp3"/>
</dbReference>
<dbReference type="PANTHER" id="PTHR14212">
    <property type="entry name" value="U4/U6-ASSOCIATED RNA SPLICING FACTOR-RELATED"/>
    <property type="match status" value="1"/>
</dbReference>
<dbReference type="GO" id="GO:0000398">
    <property type="term" value="P:mRNA splicing, via spliceosome"/>
    <property type="evidence" value="ECO:0007669"/>
    <property type="project" value="InterPro"/>
</dbReference>
<feature type="region of interest" description="Disordered" evidence="1">
    <location>
        <begin position="47"/>
        <end position="117"/>
    </location>
</feature>
<organism evidence="2 3">
    <name type="scientific">Lactuca saligna</name>
    <name type="common">Willowleaf lettuce</name>
    <dbReference type="NCBI Taxonomy" id="75948"/>
    <lineage>
        <taxon>Eukaryota</taxon>
        <taxon>Viridiplantae</taxon>
        <taxon>Streptophyta</taxon>
        <taxon>Embryophyta</taxon>
        <taxon>Tracheophyta</taxon>
        <taxon>Spermatophyta</taxon>
        <taxon>Magnoliopsida</taxon>
        <taxon>eudicotyledons</taxon>
        <taxon>Gunneridae</taxon>
        <taxon>Pentapetalae</taxon>
        <taxon>asterids</taxon>
        <taxon>campanulids</taxon>
        <taxon>Asterales</taxon>
        <taxon>Asteraceae</taxon>
        <taxon>Cichorioideae</taxon>
        <taxon>Cichorieae</taxon>
        <taxon>Lactucinae</taxon>
        <taxon>Lactuca</taxon>
    </lineage>
</organism>
<evidence type="ECO:0000256" key="1">
    <source>
        <dbReference type="SAM" id="MobiDB-lite"/>
    </source>
</evidence>
<dbReference type="Proteomes" id="UP001177003">
    <property type="component" value="Chromosome 4"/>
</dbReference>
<protein>
    <submittedName>
        <fullName evidence="2">Uncharacterized protein</fullName>
    </submittedName>
</protein>
<reference evidence="2" key="1">
    <citation type="submission" date="2023-04" db="EMBL/GenBank/DDBJ databases">
        <authorList>
            <person name="Vijverberg K."/>
            <person name="Xiong W."/>
            <person name="Schranz E."/>
        </authorList>
    </citation>
    <scope>NUCLEOTIDE SEQUENCE</scope>
</reference>
<feature type="compositionally biased region" description="Basic and acidic residues" evidence="1">
    <location>
        <begin position="47"/>
        <end position="61"/>
    </location>
</feature>
<keyword evidence="3" id="KW-1185">Reference proteome</keyword>
<evidence type="ECO:0000313" key="2">
    <source>
        <dbReference type="EMBL" id="CAI9282357.1"/>
    </source>
</evidence>
<dbReference type="GO" id="GO:0046540">
    <property type="term" value="C:U4/U6 x U5 tri-snRNP complex"/>
    <property type="evidence" value="ECO:0007669"/>
    <property type="project" value="InterPro"/>
</dbReference>
<accession>A0AA36E503</accession>
<dbReference type="AlphaFoldDB" id="A0AA36E503"/>
<feature type="compositionally biased region" description="Basic and acidic residues" evidence="1">
    <location>
        <begin position="1"/>
        <end position="12"/>
    </location>
</feature>
<feature type="region of interest" description="Disordered" evidence="1">
    <location>
        <begin position="1"/>
        <end position="32"/>
    </location>
</feature>
<evidence type="ECO:0000313" key="3">
    <source>
        <dbReference type="Proteomes" id="UP001177003"/>
    </source>
</evidence>
<name>A0AA36E503_LACSI</name>
<dbReference type="PANTHER" id="PTHR14212:SF0">
    <property type="entry name" value="U4_U6 SMALL NUCLEAR RIBONUCLEOPROTEIN PRP3"/>
    <property type="match status" value="1"/>
</dbReference>
<dbReference type="EMBL" id="OX465080">
    <property type="protein sequence ID" value="CAI9282357.1"/>
    <property type="molecule type" value="Genomic_DNA"/>
</dbReference>